<dbReference type="EMBL" id="KC612229">
    <property type="protein sequence ID" value="AGH59660.1"/>
    <property type="molecule type" value="Genomic_DNA"/>
</dbReference>
<organism evidence="1">
    <name type="scientific">Trypanosoma brucei</name>
    <dbReference type="NCBI Taxonomy" id="5691"/>
    <lineage>
        <taxon>Eukaryota</taxon>
        <taxon>Discoba</taxon>
        <taxon>Euglenozoa</taxon>
        <taxon>Kinetoplastea</taxon>
        <taxon>Metakinetoplastina</taxon>
        <taxon>Trypanosomatida</taxon>
        <taxon>Trypanosomatidae</taxon>
        <taxon>Trypanosoma</taxon>
    </lineage>
</organism>
<sequence>CKRRCKGLFEGITDAKLQELRAEYAAGTLEEGKDETFVKNFSLPFTEVTKAAIRKSIARPYAAAISLDNDISEQSTAIQNAREKARRHLKKAVFGSQEAALADKAADDVNSDFGDVKAAGKLTFVGCSCDSCCNPSSAQPKTAGDGLALDIICLWSGGNGAGTSAAKFCTKSALSGVQAITTGDDGAIKTANYKTLLATCRSQKEATALTLTAATLAAAARGVTGHLDSNWRTGTAAPTSSGRAEKQNHYLGVHVYNAGTTATCDAEANDPHSTNGKGVCVNYEHRFHFDEGIP</sequence>
<protein>
    <submittedName>
        <fullName evidence="1">Variant surface glycoprotein 3635</fullName>
    </submittedName>
</protein>
<evidence type="ECO:0000313" key="1">
    <source>
        <dbReference type="EMBL" id="AGH59660.1"/>
    </source>
</evidence>
<reference evidence="1" key="1">
    <citation type="submission" date="2013-02" db="EMBL/GenBank/DDBJ databases">
        <authorList>
            <person name="Cross G.A.M."/>
            <person name="Kim H.-S."/>
            <person name="Wickstead B."/>
        </authorList>
    </citation>
    <scope>NUCLEOTIDE SEQUENCE</scope>
    <source>
        <strain evidence="1">Lister 427</strain>
    </source>
</reference>
<reference evidence="1" key="2">
    <citation type="journal article" date="2014" name="Mol. Biochem. Parasitol.">
        <title>Capturing the variant surface glycoprotein repertoire (the VSGnome) of Trypanosoma brucei Lister 427.</title>
        <authorList>
            <person name="Cross G.A."/>
            <person name="Kim H.S."/>
            <person name="Wickstead B."/>
        </authorList>
    </citation>
    <scope>NUCLEOTIDE SEQUENCE</scope>
    <source>
        <strain evidence="1">Lister 427</strain>
    </source>
</reference>
<accession>M4T9T0</accession>
<dbReference type="AlphaFoldDB" id="M4T9T0"/>
<feature type="non-terminal residue" evidence="1">
    <location>
        <position position="1"/>
    </location>
</feature>
<name>M4T9T0_9TRYP</name>
<proteinExistence type="predicted"/>